<dbReference type="SUPFAM" id="SSF53056">
    <property type="entry name" value="beta-carbonic anhydrase, cab"/>
    <property type="match status" value="1"/>
</dbReference>
<dbReference type="KEGG" id="smo:SELMODRAFT_86779"/>
<dbReference type="InParanoid" id="D8R755"/>
<dbReference type="Proteomes" id="UP000001514">
    <property type="component" value="Unassembled WGS sequence"/>
</dbReference>
<comment type="catalytic activity">
    <reaction evidence="6 8">
        <text>hydrogencarbonate + H(+) = CO2 + H2O</text>
        <dbReference type="Rhea" id="RHEA:10748"/>
        <dbReference type="ChEBI" id="CHEBI:15377"/>
        <dbReference type="ChEBI" id="CHEBI:15378"/>
        <dbReference type="ChEBI" id="CHEBI:16526"/>
        <dbReference type="ChEBI" id="CHEBI:17544"/>
        <dbReference type="EC" id="4.2.1.1"/>
    </reaction>
</comment>
<evidence type="ECO:0000256" key="6">
    <source>
        <dbReference type="ARBA" id="ARBA00048348"/>
    </source>
</evidence>
<evidence type="ECO:0000256" key="5">
    <source>
        <dbReference type="ARBA" id="ARBA00023239"/>
    </source>
</evidence>
<dbReference type="InterPro" id="IPR045066">
    <property type="entry name" value="Beta_CA_cladeB"/>
</dbReference>
<proteinExistence type="inferred from homology"/>
<organism evidence="10">
    <name type="scientific">Selaginella moellendorffii</name>
    <name type="common">Spikemoss</name>
    <dbReference type="NCBI Taxonomy" id="88036"/>
    <lineage>
        <taxon>Eukaryota</taxon>
        <taxon>Viridiplantae</taxon>
        <taxon>Streptophyta</taxon>
        <taxon>Embryophyta</taxon>
        <taxon>Tracheophyta</taxon>
        <taxon>Lycopodiopsida</taxon>
        <taxon>Selaginellales</taxon>
        <taxon>Selaginellaceae</taxon>
        <taxon>Selaginella</taxon>
    </lineage>
</organism>
<dbReference type="FunCoup" id="D8R755">
    <property type="interactions" value="2535"/>
</dbReference>
<evidence type="ECO:0000256" key="1">
    <source>
        <dbReference type="ARBA" id="ARBA00002904"/>
    </source>
</evidence>
<keyword evidence="7" id="KW-0479">Metal-binding</keyword>
<evidence type="ECO:0000256" key="3">
    <source>
        <dbReference type="ARBA" id="ARBA00012925"/>
    </source>
</evidence>
<dbReference type="InterPro" id="IPR001765">
    <property type="entry name" value="Carbonic_anhydrase"/>
</dbReference>
<comment type="function">
    <text evidence="1 8">Reversible hydration of carbon dioxide.</text>
</comment>
<keyword evidence="10" id="KW-1185">Reference proteome</keyword>
<feature type="non-terminal residue" evidence="9">
    <location>
        <position position="1"/>
    </location>
</feature>
<feature type="binding site" evidence="7">
    <location>
        <position position="100"/>
    </location>
    <ligand>
        <name>Zn(2+)</name>
        <dbReference type="ChEBI" id="CHEBI:29105"/>
    </ligand>
</feature>
<dbReference type="PROSITE" id="PS00705">
    <property type="entry name" value="PROK_CO2_ANHYDRASE_2"/>
    <property type="match status" value="1"/>
</dbReference>
<dbReference type="PANTHER" id="PTHR11002:SF56">
    <property type="entry name" value="BETA CARBONIC ANHYDRASE 2, CHLOROPLASTIC"/>
    <property type="match status" value="1"/>
</dbReference>
<gene>
    <name evidence="9" type="ORF">SELMODRAFT_86779</name>
</gene>
<comment type="cofactor">
    <cofactor evidence="7">
        <name>Zn(2+)</name>
        <dbReference type="ChEBI" id="CHEBI:29105"/>
    </cofactor>
    <text evidence="7">Binds 1 zinc ion per subunit.</text>
</comment>
<dbReference type="HOGENOM" id="CLU_053879_5_4_1"/>
<feature type="binding site" evidence="7">
    <location>
        <position position="40"/>
    </location>
    <ligand>
        <name>Zn(2+)</name>
        <dbReference type="ChEBI" id="CHEBI:29105"/>
    </ligand>
</feature>
<dbReference type="EMBL" id="GL377573">
    <property type="protein sequence ID" value="EFJ31827.1"/>
    <property type="molecule type" value="Genomic_DNA"/>
</dbReference>
<dbReference type="GO" id="GO:0004089">
    <property type="term" value="F:carbonate dehydratase activity"/>
    <property type="evidence" value="ECO:0007669"/>
    <property type="project" value="UniProtKB-UniRule"/>
</dbReference>
<dbReference type="Gramene" id="EFJ31827">
    <property type="protein sequence ID" value="EFJ31827"/>
    <property type="gene ID" value="SELMODRAFT_86779"/>
</dbReference>
<evidence type="ECO:0000256" key="8">
    <source>
        <dbReference type="RuleBase" id="RU003956"/>
    </source>
</evidence>
<dbReference type="SMART" id="SM00947">
    <property type="entry name" value="Pro_CA"/>
    <property type="match status" value="1"/>
</dbReference>
<keyword evidence="5 8" id="KW-0456">Lyase</keyword>
<comment type="similarity">
    <text evidence="2 8">Belongs to the beta-class carbonic anhydrase family.</text>
</comment>
<reference evidence="9 10" key="1">
    <citation type="journal article" date="2011" name="Science">
        <title>The Selaginella genome identifies genetic changes associated with the evolution of vascular plants.</title>
        <authorList>
            <person name="Banks J.A."/>
            <person name="Nishiyama T."/>
            <person name="Hasebe M."/>
            <person name="Bowman J.L."/>
            <person name="Gribskov M."/>
            <person name="dePamphilis C."/>
            <person name="Albert V.A."/>
            <person name="Aono N."/>
            <person name="Aoyama T."/>
            <person name="Ambrose B.A."/>
            <person name="Ashton N.W."/>
            <person name="Axtell M.J."/>
            <person name="Barker E."/>
            <person name="Barker M.S."/>
            <person name="Bennetzen J.L."/>
            <person name="Bonawitz N.D."/>
            <person name="Chapple C."/>
            <person name="Cheng C."/>
            <person name="Correa L.G."/>
            <person name="Dacre M."/>
            <person name="DeBarry J."/>
            <person name="Dreyer I."/>
            <person name="Elias M."/>
            <person name="Engstrom E.M."/>
            <person name="Estelle M."/>
            <person name="Feng L."/>
            <person name="Finet C."/>
            <person name="Floyd S.K."/>
            <person name="Frommer W.B."/>
            <person name="Fujita T."/>
            <person name="Gramzow L."/>
            <person name="Gutensohn M."/>
            <person name="Harholt J."/>
            <person name="Hattori M."/>
            <person name="Heyl A."/>
            <person name="Hirai T."/>
            <person name="Hiwatashi Y."/>
            <person name="Ishikawa M."/>
            <person name="Iwata M."/>
            <person name="Karol K.G."/>
            <person name="Koehler B."/>
            <person name="Kolukisaoglu U."/>
            <person name="Kubo M."/>
            <person name="Kurata T."/>
            <person name="Lalonde S."/>
            <person name="Li K."/>
            <person name="Li Y."/>
            <person name="Litt A."/>
            <person name="Lyons E."/>
            <person name="Manning G."/>
            <person name="Maruyama T."/>
            <person name="Michael T.P."/>
            <person name="Mikami K."/>
            <person name="Miyazaki S."/>
            <person name="Morinaga S."/>
            <person name="Murata T."/>
            <person name="Mueller-Roeber B."/>
            <person name="Nelson D.R."/>
            <person name="Obara M."/>
            <person name="Oguri Y."/>
            <person name="Olmstead R.G."/>
            <person name="Onodera N."/>
            <person name="Petersen B.L."/>
            <person name="Pils B."/>
            <person name="Prigge M."/>
            <person name="Rensing S.A."/>
            <person name="Riano-Pachon D.M."/>
            <person name="Roberts A.W."/>
            <person name="Sato Y."/>
            <person name="Scheller H.V."/>
            <person name="Schulz B."/>
            <person name="Schulz C."/>
            <person name="Shakirov E.V."/>
            <person name="Shibagaki N."/>
            <person name="Shinohara N."/>
            <person name="Shippen D.E."/>
            <person name="Soerensen I."/>
            <person name="Sotooka R."/>
            <person name="Sugimoto N."/>
            <person name="Sugita M."/>
            <person name="Sumikawa N."/>
            <person name="Tanurdzic M."/>
            <person name="Theissen G."/>
            <person name="Ulvskov P."/>
            <person name="Wakazuki S."/>
            <person name="Weng J.K."/>
            <person name="Willats W.W."/>
            <person name="Wipf D."/>
            <person name="Wolf P.G."/>
            <person name="Yang L."/>
            <person name="Zimmer A.D."/>
            <person name="Zhu Q."/>
            <person name="Mitros T."/>
            <person name="Hellsten U."/>
            <person name="Loque D."/>
            <person name="Otillar R."/>
            <person name="Salamov A."/>
            <person name="Schmutz J."/>
            <person name="Shapiro H."/>
            <person name="Lindquist E."/>
            <person name="Lucas S."/>
            <person name="Rokhsar D."/>
            <person name="Grigoriev I.V."/>
        </authorList>
    </citation>
    <scope>NUCLEOTIDE SEQUENCE [LARGE SCALE GENOMIC DNA]</scope>
</reference>
<dbReference type="Pfam" id="PF00484">
    <property type="entry name" value="Pro_CA"/>
    <property type="match status" value="1"/>
</dbReference>
<feature type="binding site" evidence="7">
    <location>
        <position position="42"/>
    </location>
    <ligand>
        <name>Zn(2+)</name>
        <dbReference type="ChEBI" id="CHEBI:29105"/>
    </ligand>
</feature>
<dbReference type="eggNOG" id="KOG1578">
    <property type="taxonomic scope" value="Eukaryota"/>
</dbReference>
<dbReference type="GO" id="GO:0015976">
    <property type="term" value="P:carbon utilization"/>
    <property type="evidence" value="ECO:0007669"/>
    <property type="project" value="InterPro"/>
</dbReference>
<dbReference type="AlphaFoldDB" id="D8R755"/>
<keyword evidence="4 7" id="KW-0862">Zinc</keyword>
<feature type="binding site" evidence="7">
    <location>
        <position position="103"/>
    </location>
    <ligand>
        <name>Zn(2+)</name>
        <dbReference type="ChEBI" id="CHEBI:29105"/>
    </ligand>
</feature>
<name>D8R755_SELML</name>
<dbReference type="STRING" id="88036.D8R755"/>
<evidence type="ECO:0000256" key="2">
    <source>
        <dbReference type="ARBA" id="ARBA00006217"/>
    </source>
</evidence>
<dbReference type="PROSITE" id="PS00704">
    <property type="entry name" value="PROK_CO2_ANHYDRASE_1"/>
    <property type="match status" value="1"/>
</dbReference>
<dbReference type="Gene3D" id="3.40.1050.10">
    <property type="entry name" value="Carbonic anhydrase"/>
    <property type="match status" value="1"/>
</dbReference>
<evidence type="ECO:0000256" key="7">
    <source>
        <dbReference type="PIRSR" id="PIRSR601765-1"/>
    </source>
</evidence>
<dbReference type="EC" id="4.2.1.1" evidence="3 8"/>
<dbReference type="FunFam" id="3.40.1050.10:FF:000003">
    <property type="entry name" value="Carbonic anhydrase"/>
    <property type="match status" value="1"/>
</dbReference>
<dbReference type="CDD" id="cd00884">
    <property type="entry name" value="beta_CA_cladeB"/>
    <property type="match status" value="1"/>
</dbReference>
<dbReference type="InterPro" id="IPR015892">
    <property type="entry name" value="Carbonic_anhydrase_CS"/>
</dbReference>
<evidence type="ECO:0000256" key="4">
    <source>
        <dbReference type="ARBA" id="ARBA00022833"/>
    </source>
</evidence>
<dbReference type="GO" id="GO:0008270">
    <property type="term" value="F:zinc ion binding"/>
    <property type="evidence" value="ECO:0007669"/>
    <property type="project" value="UniProtKB-UniRule"/>
</dbReference>
<sequence>PAERIKQGFQRFKQETYNQKPELFSQLATGQHPKFMVIACSDSRVCPTTILRFQPGEAFVVRNIANMVPPPEQAGYPGTSAALEYAVTALKVENILVIGHSRCGGIKALMTQKENTNKWSSFIEDWVEIGRPARAVTLAAAAQQQVEHQCTKCEKASDKNFVQTFKLKQVWSLQESVNVSLANLLAFPFIKEAVSSGTLALHGGYYNFVEGSFEYWWYGIDGKSQVSKF</sequence>
<protein>
    <recommendedName>
        <fullName evidence="3 8">Carbonic anhydrase</fullName>
        <ecNumber evidence="3 8">4.2.1.1</ecNumber>
    </recommendedName>
    <alternativeName>
        <fullName evidence="8">Carbonate dehydratase</fullName>
    </alternativeName>
</protein>
<dbReference type="OrthoDB" id="10248475at2759"/>
<accession>D8R755</accession>
<evidence type="ECO:0000313" key="9">
    <source>
        <dbReference type="EMBL" id="EFJ31827.1"/>
    </source>
</evidence>
<dbReference type="PANTHER" id="PTHR11002">
    <property type="entry name" value="CARBONIC ANHYDRASE"/>
    <property type="match status" value="1"/>
</dbReference>
<dbReference type="InterPro" id="IPR036874">
    <property type="entry name" value="Carbonic_anhydrase_sf"/>
</dbReference>
<evidence type="ECO:0000313" key="10">
    <source>
        <dbReference type="Proteomes" id="UP000001514"/>
    </source>
</evidence>